<evidence type="ECO:0000313" key="2">
    <source>
        <dbReference type="EMBL" id="BAT99632.1"/>
    </source>
</evidence>
<gene>
    <name evidence="2" type="primary">Vigan.10G111900</name>
    <name evidence="2" type="ORF">VIGAN_10111900</name>
</gene>
<feature type="transmembrane region" description="Helical" evidence="1">
    <location>
        <begin position="32"/>
        <end position="53"/>
    </location>
</feature>
<name>A0A0S3T3P6_PHAAN</name>
<dbReference type="AlphaFoldDB" id="A0A0S3T3P6"/>
<organism evidence="2 3">
    <name type="scientific">Vigna angularis var. angularis</name>
    <dbReference type="NCBI Taxonomy" id="157739"/>
    <lineage>
        <taxon>Eukaryota</taxon>
        <taxon>Viridiplantae</taxon>
        <taxon>Streptophyta</taxon>
        <taxon>Embryophyta</taxon>
        <taxon>Tracheophyta</taxon>
        <taxon>Spermatophyta</taxon>
        <taxon>Magnoliopsida</taxon>
        <taxon>eudicotyledons</taxon>
        <taxon>Gunneridae</taxon>
        <taxon>Pentapetalae</taxon>
        <taxon>rosids</taxon>
        <taxon>fabids</taxon>
        <taxon>Fabales</taxon>
        <taxon>Fabaceae</taxon>
        <taxon>Papilionoideae</taxon>
        <taxon>50 kb inversion clade</taxon>
        <taxon>NPAAA clade</taxon>
        <taxon>indigoferoid/millettioid clade</taxon>
        <taxon>Phaseoleae</taxon>
        <taxon>Vigna</taxon>
    </lineage>
</organism>
<keyword evidence="3" id="KW-1185">Reference proteome</keyword>
<keyword evidence="1" id="KW-0472">Membrane</keyword>
<evidence type="ECO:0000256" key="1">
    <source>
        <dbReference type="SAM" id="Phobius"/>
    </source>
</evidence>
<protein>
    <submittedName>
        <fullName evidence="2">Uncharacterized protein</fullName>
    </submittedName>
</protein>
<feature type="non-terminal residue" evidence="2">
    <location>
        <position position="1"/>
    </location>
</feature>
<evidence type="ECO:0000313" key="3">
    <source>
        <dbReference type="Proteomes" id="UP000291084"/>
    </source>
</evidence>
<dbReference type="EMBL" id="AP015043">
    <property type="protein sequence ID" value="BAT99632.1"/>
    <property type="molecule type" value="Genomic_DNA"/>
</dbReference>
<accession>A0A0S3T3P6</accession>
<reference evidence="2 3" key="1">
    <citation type="journal article" date="2015" name="Sci. Rep.">
        <title>The power of single molecule real-time sequencing technology in the de novo assembly of a eukaryotic genome.</title>
        <authorList>
            <person name="Sakai H."/>
            <person name="Naito K."/>
            <person name="Ogiso-Tanaka E."/>
            <person name="Takahashi Y."/>
            <person name="Iseki K."/>
            <person name="Muto C."/>
            <person name="Satou K."/>
            <person name="Teruya K."/>
            <person name="Shiroma A."/>
            <person name="Shimoji M."/>
            <person name="Hirano T."/>
            <person name="Itoh T."/>
            <person name="Kaga A."/>
            <person name="Tomooka N."/>
        </authorList>
    </citation>
    <scope>NUCLEOTIDE SEQUENCE [LARGE SCALE GENOMIC DNA]</scope>
    <source>
        <strain evidence="3">cv. Shumari</strain>
    </source>
</reference>
<dbReference type="Proteomes" id="UP000291084">
    <property type="component" value="Chromosome 10"/>
</dbReference>
<keyword evidence="1" id="KW-1133">Transmembrane helix</keyword>
<sequence length="76" mass="8700">ERWRLLLMLWRIVPSKIGVIPPPWVVPVAGQVMILLLWLPVVVDVCSISLRHIRGSRMLQRRTCICIVVTGRTNST</sequence>
<proteinExistence type="predicted"/>
<keyword evidence="1" id="KW-0812">Transmembrane</keyword>